<dbReference type="AlphaFoldDB" id="W3XK22"/>
<proteinExistence type="predicted"/>
<dbReference type="OrthoDB" id="5236711at2759"/>
<accession>W3XK22</accession>
<feature type="compositionally biased region" description="Acidic residues" evidence="1">
    <location>
        <begin position="206"/>
        <end position="218"/>
    </location>
</feature>
<dbReference type="Proteomes" id="UP000030651">
    <property type="component" value="Unassembled WGS sequence"/>
</dbReference>
<dbReference type="HOGENOM" id="CLU_1267279_0_0_1"/>
<feature type="region of interest" description="Disordered" evidence="1">
    <location>
        <begin position="165"/>
        <end position="218"/>
    </location>
</feature>
<dbReference type="EMBL" id="KI912109">
    <property type="protein sequence ID" value="ETS86369.1"/>
    <property type="molecule type" value="Genomic_DNA"/>
</dbReference>
<feature type="compositionally biased region" description="Acidic residues" evidence="1">
    <location>
        <begin position="169"/>
        <end position="198"/>
    </location>
</feature>
<dbReference type="GeneID" id="19265210"/>
<name>W3XK22_PESFW</name>
<sequence>MKSGKYTLVTYLPKAGMVYGAVAVLGKNERDRAVLQLFKRLGFVRTGETDARIRAVGRRRVQEALVGVFTVAAEPAVAGLMASGDQTAFEAAVQERTPWARDRAMDPRIFAELFAVLVEARHRWYSHPRVPHSFQDHSDLAKAIDRYLEQQSDWGRQLFELVHGGTPLGEEEEGEEEEEEEEEEEMKDDEEMEEDEKEEVMGDAQAVDDDEDDAMDMD</sequence>
<evidence type="ECO:0000313" key="3">
    <source>
        <dbReference type="Proteomes" id="UP000030651"/>
    </source>
</evidence>
<dbReference type="KEGG" id="pfy:PFICI_00197"/>
<gene>
    <name evidence="2" type="ORF">PFICI_00197</name>
</gene>
<evidence type="ECO:0000313" key="2">
    <source>
        <dbReference type="EMBL" id="ETS86369.1"/>
    </source>
</evidence>
<dbReference type="RefSeq" id="XP_007826969.1">
    <property type="nucleotide sequence ID" value="XM_007828778.1"/>
</dbReference>
<dbReference type="InParanoid" id="W3XK22"/>
<reference evidence="3" key="1">
    <citation type="journal article" date="2015" name="BMC Genomics">
        <title>Genomic and transcriptomic analysis of the endophytic fungus Pestalotiopsis fici reveals its lifestyle and high potential for synthesis of natural products.</title>
        <authorList>
            <person name="Wang X."/>
            <person name="Zhang X."/>
            <person name="Liu L."/>
            <person name="Xiang M."/>
            <person name="Wang W."/>
            <person name="Sun X."/>
            <person name="Che Y."/>
            <person name="Guo L."/>
            <person name="Liu G."/>
            <person name="Guo L."/>
            <person name="Wang C."/>
            <person name="Yin W.B."/>
            <person name="Stadler M."/>
            <person name="Zhang X."/>
            <person name="Liu X."/>
        </authorList>
    </citation>
    <scope>NUCLEOTIDE SEQUENCE [LARGE SCALE GENOMIC DNA]</scope>
    <source>
        <strain evidence="3">W106-1 / CGMCC3.15140</strain>
    </source>
</reference>
<keyword evidence="3" id="KW-1185">Reference proteome</keyword>
<organism evidence="2 3">
    <name type="scientific">Pestalotiopsis fici (strain W106-1 / CGMCC3.15140)</name>
    <dbReference type="NCBI Taxonomy" id="1229662"/>
    <lineage>
        <taxon>Eukaryota</taxon>
        <taxon>Fungi</taxon>
        <taxon>Dikarya</taxon>
        <taxon>Ascomycota</taxon>
        <taxon>Pezizomycotina</taxon>
        <taxon>Sordariomycetes</taxon>
        <taxon>Xylariomycetidae</taxon>
        <taxon>Amphisphaeriales</taxon>
        <taxon>Sporocadaceae</taxon>
        <taxon>Pestalotiopsis</taxon>
    </lineage>
</organism>
<evidence type="ECO:0000256" key="1">
    <source>
        <dbReference type="SAM" id="MobiDB-lite"/>
    </source>
</evidence>
<protein>
    <submittedName>
        <fullName evidence="2">Uncharacterized protein</fullName>
    </submittedName>
</protein>